<dbReference type="Gene3D" id="1.25.10.50">
    <property type="match status" value="1"/>
</dbReference>
<comment type="caution">
    <text evidence="2">The sequence shown here is derived from an EMBL/GenBank/DDBJ whole genome shotgun (WGS) entry which is preliminary data.</text>
</comment>
<dbReference type="Proteomes" id="UP000053831">
    <property type="component" value="Unassembled WGS sequence"/>
</dbReference>
<dbReference type="AlphaFoldDB" id="A0A0M8N089"/>
<sequence length="412" mass="43978">MTERVVPDYPEDGIPISGLDELHAHLHLLETAPSTPFNTKLLDDIELQLTETNIPPLLPSVLPPLTNILKSTEQDPTPLLSLTIKLLSPLPFTRALTIADPPSILAALASPLPGANLLALAIIHKAAQTPSDAAILSTLPAVVEELVRTWLDSPDVGVGERAAKVLGDLLETDCALLPPDAGAGAGVGAGAAPATRDSAALVNGHVNINGIQPVPRRAPGHARLWRLILLERPMLSLITTLCRPDLNAIPGASSSPDGEIDASRSRSPSPSPSPRSPRQASLAQGRLLRLLARLATLDVRAINRTEFPDLLAMPEHVVQVAGRGLLQWAAMAMVDRRGDVLMHLTLIDFFETLVSVMRVASRSAEEDATVRNLVRAAVQDDDQLREALASLPDKTVEEEAEALRGYIMNIMG</sequence>
<evidence type="ECO:0000256" key="1">
    <source>
        <dbReference type="SAM" id="MobiDB-lite"/>
    </source>
</evidence>
<proteinExistence type="predicted"/>
<protein>
    <recommendedName>
        <fullName evidence="4">DNA mismatch repair protein HSM3 N-terminal domain-containing protein</fullName>
    </recommendedName>
</protein>
<reference evidence="2 3" key="1">
    <citation type="submission" date="2015-07" db="EMBL/GenBank/DDBJ databases">
        <title>The genome of the fungus Escovopsis weberi, a specialized disease agent of ant agriculture.</title>
        <authorList>
            <person name="de Man T.J."/>
            <person name="Stajich J.E."/>
            <person name="Kubicek C.P."/>
            <person name="Chenthamara K."/>
            <person name="Atanasova L."/>
            <person name="Druzhinina I.S."/>
            <person name="Birnbaum S."/>
            <person name="Barribeau S.M."/>
            <person name="Teiling C."/>
            <person name="Suen G."/>
            <person name="Currie C."/>
            <person name="Gerardo N.M."/>
        </authorList>
    </citation>
    <scope>NUCLEOTIDE SEQUENCE [LARGE SCALE GENOMIC DNA]</scope>
</reference>
<gene>
    <name evidence="2" type="ORF">ESCO_003636</name>
</gene>
<organism evidence="2 3">
    <name type="scientific">Escovopsis weberi</name>
    <dbReference type="NCBI Taxonomy" id="150374"/>
    <lineage>
        <taxon>Eukaryota</taxon>
        <taxon>Fungi</taxon>
        <taxon>Dikarya</taxon>
        <taxon>Ascomycota</taxon>
        <taxon>Pezizomycotina</taxon>
        <taxon>Sordariomycetes</taxon>
        <taxon>Hypocreomycetidae</taxon>
        <taxon>Hypocreales</taxon>
        <taxon>Hypocreaceae</taxon>
        <taxon>Escovopsis</taxon>
    </lineage>
</organism>
<evidence type="ECO:0008006" key="4">
    <source>
        <dbReference type="Google" id="ProtNLM"/>
    </source>
</evidence>
<dbReference type="OrthoDB" id="4538483at2759"/>
<evidence type="ECO:0000313" key="3">
    <source>
        <dbReference type="Proteomes" id="UP000053831"/>
    </source>
</evidence>
<feature type="region of interest" description="Disordered" evidence="1">
    <location>
        <begin position="249"/>
        <end position="281"/>
    </location>
</feature>
<dbReference type="STRING" id="150374.A0A0M8N089"/>
<evidence type="ECO:0000313" key="2">
    <source>
        <dbReference type="EMBL" id="KOS22936.1"/>
    </source>
</evidence>
<name>A0A0M8N089_ESCWE</name>
<dbReference type="EMBL" id="LGSR01000002">
    <property type="protein sequence ID" value="KOS22936.1"/>
    <property type="molecule type" value="Genomic_DNA"/>
</dbReference>
<keyword evidence="3" id="KW-1185">Reference proteome</keyword>
<accession>A0A0M8N089</accession>